<dbReference type="Proteomes" id="UP001169719">
    <property type="component" value="Unassembled WGS sequence"/>
</dbReference>
<name>A0ABT7Y4T3_9VIBR</name>
<proteinExistence type="predicted"/>
<comment type="caution">
    <text evidence="4">The sequence shown here is derived from an EMBL/GenBank/DDBJ whole genome shotgun (WGS) entry which is preliminary data.</text>
</comment>
<gene>
    <name evidence="4" type="ORF">QWJ08_15675</name>
</gene>
<dbReference type="Pfam" id="PF13505">
    <property type="entry name" value="OMP_b-brl"/>
    <property type="match status" value="1"/>
</dbReference>
<dbReference type="InterPro" id="IPR027385">
    <property type="entry name" value="Beta-barrel_OMP"/>
</dbReference>
<dbReference type="InterPro" id="IPR011250">
    <property type="entry name" value="OMP/PagP_B-barrel"/>
</dbReference>
<protein>
    <submittedName>
        <fullName evidence="4">Porin family protein</fullName>
    </submittedName>
</protein>
<sequence length="169" mass="18920">MKALIPAILGTVLISSHALANPMEGHRIGLGFSSTEADSSDWGNGIKLEYGYEFNHIFGLNVSYAQNNDSEYGLKLDGSTFKVDSDIGYKFDLDGFSIKPYAAVGLARNSEELTYQGEKVMSYNDTSLFFGIGARADIGRHFYTDMRFDLPTFDSVDYDQFSWTFGYRF</sequence>
<feature type="signal peptide" evidence="2">
    <location>
        <begin position="1"/>
        <end position="20"/>
    </location>
</feature>
<reference evidence="4" key="1">
    <citation type="submission" date="2024-05" db="EMBL/GenBank/DDBJ databases">
        <title>Genome Sequences of Four Agar- Degrading Marine Bacteria.</title>
        <authorList>
            <person name="Phillips E.K."/>
            <person name="Shaffer J.C."/>
            <person name="Henson M.W."/>
            <person name="Temperton B."/>
            <person name="Thrash C.J."/>
            <person name="Martin M.O."/>
        </authorList>
    </citation>
    <scope>NUCLEOTIDE SEQUENCE</scope>
    <source>
        <strain evidence="4">EKP203</strain>
    </source>
</reference>
<dbReference type="RefSeq" id="WP_289962825.1">
    <property type="nucleotide sequence ID" value="NZ_JAUEOZ010000002.1"/>
</dbReference>
<evidence type="ECO:0000313" key="5">
    <source>
        <dbReference type="Proteomes" id="UP001169719"/>
    </source>
</evidence>
<dbReference type="EMBL" id="JAUEOZ010000002">
    <property type="protein sequence ID" value="MDN2482779.1"/>
    <property type="molecule type" value="Genomic_DNA"/>
</dbReference>
<evidence type="ECO:0000256" key="2">
    <source>
        <dbReference type="SAM" id="SignalP"/>
    </source>
</evidence>
<evidence type="ECO:0000259" key="3">
    <source>
        <dbReference type="Pfam" id="PF13505"/>
    </source>
</evidence>
<accession>A0ABT7Y4T3</accession>
<dbReference type="SUPFAM" id="SSF56925">
    <property type="entry name" value="OMPA-like"/>
    <property type="match status" value="1"/>
</dbReference>
<feature type="chain" id="PRO_5046430776" evidence="2">
    <location>
        <begin position="21"/>
        <end position="169"/>
    </location>
</feature>
<keyword evidence="1 2" id="KW-0732">Signal</keyword>
<dbReference type="Gene3D" id="2.40.160.20">
    <property type="match status" value="1"/>
</dbReference>
<keyword evidence="5" id="KW-1185">Reference proteome</keyword>
<evidence type="ECO:0000256" key="1">
    <source>
        <dbReference type="ARBA" id="ARBA00022729"/>
    </source>
</evidence>
<organism evidence="4 5">
    <name type="scientific">Vibrio agarivorans</name>
    <dbReference type="NCBI Taxonomy" id="153622"/>
    <lineage>
        <taxon>Bacteria</taxon>
        <taxon>Pseudomonadati</taxon>
        <taxon>Pseudomonadota</taxon>
        <taxon>Gammaproteobacteria</taxon>
        <taxon>Vibrionales</taxon>
        <taxon>Vibrionaceae</taxon>
        <taxon>Vibrio</taxon>
    </lineage>
</organism>
<evidence type="ECO:0000313" key="4">
    <source>
        <dbReference type="EMBL" id="MDN2482779.1"/>
    </source>
</evidence>
<feature type="domain" description="Outer membrane protein beta-barrel" evidence="3">
    <location>
        <begin position="9"/>
        <end position="169"/>
    </location>
</feature>